<reference evidence="6 7" key="1">
    <citation type="submission" date="2020-08" db="EMBL/GenBank/DDBJ databases">
        <title>Sequencing the genomes of 1000 actinobacteria strains.</title>
        <authorList>
            <person name="Klenk H.-P."/>
        </authorList>
    </citation>
    <scope>NUCLEOTIDE SEQUENCE [LARGE SCALE GENOMIC DNA]</scope>
    <source>
        <strain evidence="6 7">DSM 45582</strain>
    </source>
</reference>
<dbReference type="InterPro" id="IPR029016">
    <property type="entry name" value="GAF-like_dom_sf"/>
</dbReference>
<dbReference type="SMART" id="SM00346">
    <property type="entry name" value="HTH_ICLR"/>
    <property type="match status" value="1"/>
</dbReference>
<dbReference type="InterPro" id="IPR005471">
    <property type="entry name" value="Tscrpt_reg_IclR_N"/>
</dbReference>
<dbReference type="SUPFAM" id="SSF46785">
    <property type="entry name" value="Winged helix' DNA-binding domain"/>
    <property type="match status" value="1"/>
</dbReference>
<evidence type="ECO:0000256" key="2">
    <source>
        <dbReference type="ARBA" id="ARBA00023125"/>
    </source>
</evidence>
<dbReference type="AlphaFoldDB" id="A0A840NHC6"/>
<evidence type="ECO:0000256" key="1">
    <source>
        <dbReference type="ARBA" id="ARBA00023015"/>
    </source>
</evidence>
<dbReference type="PROSITE" id="PS51077">
    <property type="entry name" value="HTH_ICLR"/>
    <property type="match status" value="1"/>
</dbReference>
<gene>
    <name evidence="6" type="ORF">BJ969_002563</name>
</gene>
<keyword evidence="2" id="KW-0238">DNA-binding</keyword>
<evidence type="ECO:0000259" key="4">
    <source>
        <dbReference type="PROSITE" id="PS51077"/>
    </source>
</evidence>
<keyword evidence="3" id="KW-0804">Transcription</keyword>
<dbReference type="InterPro" id="IPR036388">
    <property type="entry name" value="WH-like_DNA-bd_sf"/>
</dbReference>
<feature type="domain" description="IclR-ED" evidence="5">
    <location>
        <begin position="69"/>
        <end position="247"/>
    </location>
</feature>
<dbReference type="PANTHER" id="PTHR30136">
    <property type="entry name" value="HELIX-TURN-HELIX TRANSCRIPTIONAL REGULATOR, ICLR FAMILY"/>
    <property type="match status" value="1"/>
</dbReference>
<dbReference type="GO" id="GO:0003700">
    <property type="term" value="F:DNA-binding transcription factor activity"/>
    <property type="evidence" value="ECO:0007669"/>
    <property type="project" value="TreeGrafter"/>
</dbReference>
<keyword evidence="1" id="KW-0805">Transcription regulation</keyword>
<feature type="domain" description="HTH iclR-type" evidence="4">
    <location>
        <begin position="7"/>
        <end position="68"/>
    </location>
</feature>
<protein>
    <submittedName>
        <fullName evidence="6">IclR family acetate operon transcriptional repressor</fullName>
    </submittedName>
</protein>
<dbReference type="GO" id="GO:0003677">
    <property type="term" value="F:DNA binding"/>
    <property type="evidence" value="ECO:0007669"/>
    <property type="project" value="UniProtKB-KW"/>
</dbReference>
<dbReference type="PANTHER" id="PTHR30136:SF24">
    <property type="entry name" value="HTH-TYPE TRANSCRIPTIONAL REPRESSOR ALLR"/>
    <property type="match status" value="1"/>
</dbReference>
<dbReference type="SUPFAM" id="SSF55781">
    <property type="entry name" value="GAF domain-like"/>
    <property type="match status" value="1"/>
</dbReference>
<dbReference type="Gene3D" id="1.10.10.10">
    <property type="entry name" value="Winged helix-like DNA-binding domain superfamily/Winged helix DNA-binding domain"/>
    <property type="match status" value="1"/>
</dbReference>
<dbReference type="InterPro" id="IPR036390">
    <property type="entry name" value="WH_DNA-bd_sf"/>
</dbReference>
<dbReference type="EMBL" id="JACHIV010000001">
    <property type="protein sequence ID" value="MBB5069475.1"/>
    <property type="molecule type" value="Genomic_DNA"/>
</dbReference>
<evidence type="ECO:0000313" key="6">
    <source>
        <dbReference type="EMBL" id="MBB5069475.1"/>
    </source>
</evidence>
<dbReference type="GO" id="GO:0045892">
    <property type="term" value="P:negative regulation of DNA-templated transcription"/>
    <property type="evidence" value="ECO:0007669"/>
    <property type="project" value="TreeGrafter"/>
</dbReference>
<dbReference type="RefSeq" id="WP_184479160.1">
    <property type="nucleotide sequence ID" value="NZ_JACHIV010000001.1"/>
</dbReference>
<dbReference type="Gene3D" id="3.30.450.40">
    <property type="match status" value="1"/>
</dbReference>
<dbReference type="Proteomes" id="UP000580474">
    <property type="component" value="Unassembled WGS sequence"/>
</dbReference>
<dbReference type="InterPro" id="IPR014757">
    <property type="entry name" value="Tscrpt_reg_IclR_C"/>
</dbReference>
<sequence length="247" mass="25911">MTSGASEGSALRTLRVLEAVARPGGPHRLGEISAATGIAKPSTHRILGGLTGSGYVVGDGDGAYGLGPRSYALSATIASAEDTGGDTVLRRFQSEVDQTVHVALRSGDHAIYVRKVDSEGPYRMASRIGGVLPLHCTAIGKAVLAHLPDEERAGLLRGLPARTERTLTDPAALERELAQVRADGYALDDEENEPTIRCMAAPLLDRDGRPVGGVSISTITFQTPKEALLVHSARLVETAALLAPLYT</sequence>
<comment type="caution">
    <text evidence="6">The sequence shown here is derived from an EMBL/GenBank/DDBJ whole genome shotgun (WGS) entry which is preliminary data.</text>
</comment>
<organism evidence="6 7">
    <name type="scientific">Saccharopolyspora gloriosae</name>
    <dbReference type="NCBI Taxonomy" id="455344"/>
    <lineage>
        <taxon>Bacteria</taxon>
        <taxon>Bacillati</taxon>
        <taxon>Actinomycetota</taxon>
        <taxon>Actinomycetes</taxon>
        <taxon>Pseudonocardiales</taxon>
        <taxon>Pseudonocardiaceae</taxon>
        <taxon>Saccharopolyspora</taxon>
    </lineage>
</organism>
<name>A0A840NHC6_9PSEU</name>
<evidence type="ECO:0000313" key="7">
    <source>
        <dbReference type="Proteomes" id="UP000580474"/>
    </source>
</evidence>
<dbReference type="PROSITE" id="PS51078">
    <property type="entry name" value="ICLR_ED"/>
    <property type="match status" value="1"/>
</dbReference>
<dbReference type="Pfam" id="PF09339">
    <property type="entry name" value="HTH_IclR"/>
    <property type="match status" value="1"/>
</dbReference>
<dbReference type="InterPro" id="IPR050707">
    <property type="entry name" value="HTH_MetabolicPath_Reg"/>
</dbReference>
<evidence type="ECO:0000256" key="3">
    <source>
        <dbReference type="ARBA" id="ARBA00023163"/>
    </source>
</evidence>
<evidence type="ECO:0000259" key="5">
    <source>
        <dbReference type="PROSITE" id="PS51078"/>
    </source>
</evidence>
<dbReference type="Pfam" id="PF01614">
    <property type="entry name" value="IclR_C"/>
    <property type="match status" value="1"/>
</dbReference>
<keyword evidence="7" id="KW-1185">Reference proteome</keyword>
<accession>A0A840NHC6</accession>
<proteinExistence type="predicted"/>